<gene>
    <name evidence="5" type="ORF">P0Y53_21515</name>
</gene>
<keyword evidence="1" id="KW-0479">Metal-binding</keyword>
<dbReference type="PANTHER" id="PTHR45726:SF3">
    <property type="entry name" value="LEUKOTRIENE A-4 HYDROLASE"/>
    <property type="match status" value="1"/>
</dbReference>
<dbReference type="SUPFAM" id="SSF63737">
    <property type="entry name" value="Leukotriene A4 hydrolase N-terminal domain"/>
    <property type="match status" value="1"/>
</dbReference>
<dbReference type="Proteomes" id="UP001220610">
    <property type="component" value="Chromosome"/>
</dbReference>
<feature type="binding site" evidence="1">
    <location>
        <position position="372"/>
    </location>
    <ligand>
        <name>Zn(2+)</name>
        <dbReference type="ChEBI" id="CHEBI:29105"/>
        <note>catalytic</note>
    </ligand>
</feature>
<dbReference type="Pfam" id="PF01433">
    <property type="entry name" value="Peptidase_M1"/>
    <property type="match status" value="1"/>
</dbReference>
<sequence>MIHFRQLPLRFLTLPLLTSLSLFCTLPSCIAQPKNGPRTFTRQDTLRGSITPERAWWDVEHYAISVTPDITNKTISGANTLQFRVTAPGRTMQIDLQEPMQLLAAEYKGQSLPLKRDGNIYLLQFPQELSTGSRHSLLLRYSGKPREAVNPPWDGGWIWRTDKQGSPWMSVACQHLGASVWYPCKDHQSDEPDSGATLSITVPDTLVAVGNGRLSQQVTNGNGTTTWTWTVRNPINNYNIIPYIGKYVHWGEVYPGEKGPLDCNYWVLDYNLEKARHQFTQATSMLRCFEEWFGPYPFYEDGYKLVESPHLGMEHQSAVAYGNRFEDGYLGRDLSGSGWGKKWDFIIVHESGHEWFANNITTRDIADMWVHEGFTNYSETIYTTCLFGTEAGNDYCIGNRKNVQNDKPIIGPYGVNEEGSGDMYDKAGNMIHTIRQLIDNDSSFKQLLRGLNRDFYHQTVTGKQVEAYIIKATGLDLQKVFDQYLRTVQIPTLEYRSSKGSIEFRWTSCVEGFNMPVKVTLGEGHTQWLKPSTNWTSLKLADWHNGKTFTANRNFYIQTKKVS</sequence>
<dbReference type="AlphaFoldDB" id="A0AAJ6BHE2"/>
<dbReference type="InterPro" id="IPR027268">
    <property type="entry name" value="Peptidase_M4/M1_CTD_sf"/>
</dbReference>
<dbReference type="InterPro" id="IPR045357">
    <property type="entry name" value="Aminopeptidase_N-like_N"/>
</dbReference>
<dbReference type="Gene3D" id="2.60.40.1730">
    <property type="entry name" value="tricorn interacting facor f3 domain"/>
    <property type="match status" value="1"/>
</dbReference>
<organism evidence="5 6">
    <name type="scientific">Candidatus Pseudobacter hemicellulosilyticus</name>
    <dbReference type="NCBI Taxonomy" id="3121375"/>
    <lineage>
        <taxon>Bacteria</taxon>
        <taxon>Pseudomonadati</taxon>
        <taxon>Bacteroidota</taxon>
        <taxon>Chitinophagia</taxon>
        <taxon>Chitinophagales</taxon>
        <taxon>Chitinophagaceae</taxon>
        <taxon>Pseudobacter</taxon>
    </lineage>
</organism>
<dbReference type="Pfam" id="PF17900">
    <property type="entry name" value="Peptidase_M1_N"/>
    <property type="match status" value="1"/>
</dbReference>
<name>A0AAJ6BHE2_9BACT</name>
<dbReference type="SUPFAM" id="SSF55486">
    <property type="entry name" value="Metalloproteases ('zincins'), catalytic domain"/>
    <property type="match status" value="1"/>
</dbReference>
<keyword evidence="2" id="KW-0732">Signal</keyword>
<feature type="domain" description="Peptidase M1 membrane alanine aminopeptidase" evidence="3">
    <location>
        <begin position="283"/>
        <end position="484"/>
    </location>
</feature>
<evidence type="ECO:0000259" key="4">
    <source>
        <dbReference type="Pfam" id="PF17900"/>
    </source>
</evidence>
<dbReference type="InterPro" id="IPR042097">
    <property type="entry name" value="Aminopeptidase_N-like_N_sf"/>
</dbReference>
<dbReference type="Gene3D" id="1.10.390.10">
    <property type="entry name" value="Neutral Protease Domain 2"/>
    <property type="match status" value="1"/>
</dbReference>
<dbReference type="EMBL" id="CP119311">
    <property type="protein sequence ID" value="WEK35076.1"/>
    <property type="molecule type" value="Genomic_DNA"/>
</dbReference>
<feature type="binding site" evidence="1">
    <location>
        <position position="353"/>
    </location>
    <ligand>
        <name>Zn(2+)</name>
        <dbReference type="ChEBI" id="CHEBI:29105"/>
        <note>catalytic</note>
    </ligand>
</feature>
<dbReference type="GO" id="GO:0008237">
    <property type="term" value="F:metallopeptidase activity"/>
    <property type="evidence" value="ECO:0007669"/>
    <property type="project" value="InterPro"/>
</dbReference>
<dbReference type="GO" id="GO:0008270">
    <property type="term" value="F:zinc ion binding"/>
    <property type="evidence" value="ECO:0007669"/>
    <property type="project" value="InterPro"/>
</dbReference>
<feature type="domain" description="Aminopeptidase N-like N-terminal" evidence="4">
    <location>
        <begin position="60"/>
        <end position="235"/>
    </location>
</feature>
<keyword evidence="1" id="KW-0862">Zinc</keyword>
<feature type="signal peptide" evidence="2">
    <location>
        <begin position="1"/>
        <end position="31"/>
    </location>
</feature>
<dbReference type="InterPro" id="IPR014782">
    <property type="entry name" value="Peptidase_M1_dom"/>
</dbReference>
<evidence type="ECO:0000256" key="2">
    <source>
        <dbReference type="SAM" id="SignalP"/>
    </source>
</evidence>
<evidence type="ECO:0000259" key="3">
    <source>
        <dbReference type="Pfam" id="PF01433"/>
    </source>
</evidence>
<reference evidence="5" key="1">
    <citation type="submission" date="2023-03" db="EMBL/GenBank/DDBJ databases">
        <title>Andean soil-derived lignocellulolytic bacterial consortium as a source of novel taxa and putative plastic-active enzymes.</title>
        <authorList>
            <person name="Diaz-Garcia L."/>
            <person name="Chuvochina M."/>
            <person name="Feuerriegel G."/>
            <person name="Bunk B."/>
            <person name="Sproer C."/>
            <person name="Streit W.R."/>
            <person name="Rodriguez L.M."/>
            <person name="Overmann J."/>
            <person name="Jimenez D.J."/>
        </authorList>
    </citation>
    <scope>NUCLEOTIDE SEQUENCE</scope>
    <source>
        <strain evidence="5">MAG 7</strain>
    </source>
</reference>
<feature type="chain" id="PRO_5042500711" evidence="2">
    <location>
        <begin position="32"/>
        <end position="563"/>
    </location>
</feature>
<comment type="cofactor">
    <cofactor evidence="1">
        <name>Zn(2+)</name>
        <dbReference type="ChEBI" id="CHEBI:29105"/>
    </cofactor>
    <text evidence="1">Binds 1 zinc ion per subunit.</text>
</comment>
<evidence type="ECO:0000313" key="5">
    <source>
        <dbReference type="EMBL" id="WEK35076.1"/>
    </source>
</evidence>
<evidence type="ECO:0000313" key="6">
    <source>
        <dbReference type="Proteomes" id="UP001220610"/>
    </source>
</evidence>
<evidence type="ECO:0000256" key="1">
    <source>
        <dbReference type="PIRSR" id="PIRSR634015-3"/>
    </source>
</evidence>
<dbReference type="PANTHER" id="PTHR45726">
    <property type="entry name" value="LEUKOTRIENE A-4 HYDROLASE"/>
    <property type="match status" value="1"/>
</dbReference>
<proteinExistence type="predicted"/>
<dbReference type="InterPro" id="IPR034015">
    <property type="entry name" value="M1_LTA4H"/>
</dbReference>
<protein>
    <submittedName>
        <fullName evidence="5">M1 family metallopeptidase</fullName>
    </submittedName>
</protein>
<dbReference type="CDD" id="cd09603">
    <property type="entry name" value="M1_APN_like"/>
    <property type="match status" value="1"/>
</dbReference>
<accession>A0AAJ6BHE2</accession>
<feature type="binding site" evidence="1">
    <location>
        <position position="349"/>
    </location>
    <ligand>
        <name>Zn(2+)</name>
        <dbReference type="ChEBI" id="CHEBI:29105"/>
        <note>catalytic</note>
    </ligand>
</feature>